<dbReference type="CDD" id="cd07989">
    <property type="entry name" value="LPLAT_AGPAT-like"/>
    <property type="match status" value="1"/>
</dbReference>
<evidence type="ECO:0000313" key="13">
    <source>
        <dbReference type="Proteomes" id="UP000004699"/>
    </source>
</evidence>
<dbReference type="PANTHER" id="PTHR10434:SF66">
    <property type="entry name" value="PHOSPHOLIPID_GLYCEROL ACYLTRANSFERASE DOMAIN-CONTAINING PROTEIN"/>
    <property type="match status" value="1"/>
</dbReference>
<evidence type="ECO:0000256" key="3">
    <source>
        <dbReference type="ARBA" id="ARBA00005189"/>
    </source>
</evidence>
<dbReference type="SMART" id="SM00563">
    <property type="entry name" value="PlsC"/>
    <property type="match status" value="1"/>
</dbReference>
<proteinExistence type="inferred from homology"/>
<dbReference type="UniPathway" id="UPA00557">
    <property type="reaction ID" value="UER00613"/>
</dbReference>
<dbReference type="GO" id="GO:0016024">
    <property type="term" value="P:CDP-diacylglycerol biosynthetic process"/>
    <property type="evidence" value="ECO:0007669"/>
    <property type="project" value="UniProtKB-UniPathway"/>
</dbReference>
<dbReference type="HOGENOM" id="CLU_027938_11_1_6"/>
<keyword evidence="7 9" id="KW-0808">Transferase</keyword>
<comment type="similarity">
    <text evidence="4 9">Belongs to the 1-acyl-sn-glycerol-3-phosphate acyltransferase family.</text>
</comment>
<feature type="compositionally biased region" description="Basic and acidic residues" evidence="10">
    <location>
        <begin position="487"/>
        <end position="500"/>
    </location>
</feature>
<keyword evidence="9" id="KW-0443">Lipid metabolism</keyword>
<dbReference type="OrthoDB" id="9784466at2"/>
<name>B8KTL0_9GAMM</name>
<dbReference type="EMBL" id="DS999411">
    <property type="protein sequence ID" value="EED35971.1"/>
    <property type="molecule type" value="Genomic_DNA"/>
</dbReference>
<comment type="pathway">
    <text evidence="3">Lipid metabolism.</text>
</comment>
<evidence type="ECO:0000256" key="5">
    <source>
        <dbReference type="ARBA" id="ARBA00013211"/>
    </source>
</evidence>
<accession>B8KTL0</accession>
<gene>
    <name evidence="12" type="ORF">NOR51B_1919</name>
</gene>
<dbReference type="Pfam" id="PF12710">
    <property type="entry name" value="HAD"/>
    <property type="match status" value="1"/>
</dbReference>
<keyword evidence="9" id="KW-0444">Lipid biosynthesis</keyword>
<evidence type="ECO:0000313" key="12">
    <source>
        <dbReference type="EMBL" id="EED35971.1"/>
    </source>
</evidence>
<dbReference type="EC" id="2.3.1.51" evidence="5 9"/>
<organism evidence="12 13">
    <name type="scientific">Luminiphilus syltensis NOR5-1B</name>
    <dbReference type="NCBI Taxonomy" id="565045"/>
    <lineage>
        <taxon>Bacteria</taxon>
        <taxon>Pseudomonadati</taxon>
        <taxon>Pseudomonadota</taxon>
        <taxon>Gammaproteobacteria</taxon>
        <taxon>Cellvibrionales</taxon>
        <taxon>Halieaceae</taxon>
        <taxon>Luminiphilus</taxon>
    </lineage>
</organism>
<evidence type="ECO:0000256" key="1">
    <source>
        <dbReference type="ARBA" id="ARBA00001141"/>
    </source>
</evidence>
<dbReference type="InterPro" id="IPR036412">
    <property type="entry name" value="HAD-like_sf"/>
</dbReference>
<feature type="compositionally biased region" description="Basic residues" evidence="10">
    <location>
        <begin position="654"/>
        <end position="668"/>
    </location>
</feature>
<dbReference type="SUPFAM" id="SSF56784">
    <property type="entry name" value="HAD-like"/>
    <property type="match status" value="1"/>
</dbReference>
<dbReference type="Gene3D" id="3.40.50.1000">
    <property type="entry name" value="HAD superfamily/HAD-like"/>
    <property type="match status" value="1"/>
</dbReference>
<feature type="domain" description="Phospholipid/glycerol acyltransferase" evidence="11">
    <location>
        <begin position="307"/>
        <end position="422"/>
    </location>
</feature>
<dbReference type="PANTHER" id="PTHR10434">
    <property type="entry name" value="1-ACYL-SN-GLYCEROL-3-PHOSPHATE ACYLTRANSFERASE"/>
    <property type="match status" value="1"/>
</dbReference>
<evidence type="ECO:0000256" key="2">
    <source>
        <dbReference type="ARBA" id="ARBA00004728"/>
    </source>
</evidence>
<comment type="domain">
    <text evidence="9">The HXXXXD motif is essential for acyltransferase activity and may constitute the binding site for the phosphate moiety of the glycerol-3-phosphate.</text>
</comment>
<evidence type="ECO:0000256" key="4">
    <source>
        <dbReference type="ARBA" id="ARBA00008655"/>
    </source>
</evidence>
<keyword evidence="13" id="KW-1185">Reference proteome</keyword>
<dbReference type="RefSeq" id="WP_009020715.1">
    <property type="nucleotide sequence ID" value="NZ_DS999411.1"/>
</dbReference>
<dbReference type="GO" id="GO:0006654">
    <property type="term" value="P:phosphatidic acid biosynthetic process"/>
    <property type="evidence" value="ECO:0007669"/>
    <property type="project" value="TreeGrafter"/>
</dbReference>
<sequence length="668" mass="71937">MSVEELLEEIDAVGSGPEVGAIFDFDGTIIAGYSAMVFLRDQLSNGHLSYREFVELSRALVSFGMGNMGFSAMMAVHAQFMVGSTEDDYRATGERLFEKGIARLIYPESRRLIDAHRRKGHSIAIVSSATPYQVEASARDLDIEHLYATRLEVEDGKFTGRVIRPTCFGEGKVIAAEDFAAKTGADLDRSFFYSDSTDDIQLLERVGRPVALNPKSKLERVARERGWPLATFDSRGGVKPGQVVRSMAATGSLISSVVAGLPIAALSGKKRDGFNFSASLFADTASAIIGLELDVSGEENLWTHRPAVFMFNHQSKTDVIIMASLLRRDFSGIGKKEIKDMPLIGAAMQYSGLVFIDRSDAAGAIEAMKPLITALHDEGRSVVIAPEGTRTPTPKLAPFKKGGFHMAMQAGVPVVPVVIHNAGDIAPKGDFLFHPGKVKVEILPAIPTADWKPGSINRHLTEVRNQFLHALGQPELSVVETIAEMKASKRRTDQKPEKPARKPRLSGAVGLIKSAGTALKRSRGTPADTDENALMEEVPAASNKAAPKSRKTVSPEKRKASSKAATRKKTAKKATVNKKSAQKVKKAPVKRKTKAKAKSSSAAASPVKKKAAAKKSPAQKTSVKKPAKAKAGNTRSRSAVKSKSSARKSTPAKAPRKKTAAKVKPKNR</sequence>
<dbReference type="eggNOG" id="COG0204">
    <property type="taxonomic scope" value="Bacteria"/>
</dbReference>
<dbReference type="NCBIfam" id="TIGR00530">
    <property type="entry name" value="AGP_acyltrn"/>
    <property type="match status" value="1"/>
</dbReference>
<reference evidence="13" key="1">
    <citation type="journal article" date="2013" name="BMC Microbiol.">
        <title>Taxonomy and evolution of bacteriochlorophyll a-containing members of the OM60/NOR5 clade of marine gammaproteobacteria: description of Luminiphilus syltensis gen. nov., sp. nov., reclassification of Haliea rubra as Pseudohaliea rubra gen. nov., comb. nov., and emendation of Chromatocurvus halotolerans.</title>
        <authorList>
            <person name="Spring S."/>
            <person name="Riedel T."/>
            <person name="Sproer C."/>
            <person name="Yan S."/>
            <person name="Harder J."/>
            <person name="Fuchs B.M."/>
        </authorList>
    </citation>
    <scope>NUCLEOTIDE SEQUENCE [LARGE SCALE GENOMIC DNA]</scope>
    <source>
        <strain evidence="13">NOR51-B</strain>
    </source>
</reference>
<comment type="catalytic activity">
    <reaction evidence="1 9">
        <text>a 1-acyl-sn-glycero-3-phosphate + an acyl-CoA = a 1,2-diacyl-sn-glycero-3-phosphate + CoA</text>
        <dbReference type="Rhea" id="RHEA:19709"/>
        <dbReference type="ChEBI" id="CHEBI:57287"/>
        <dbReference type="ChEBI" id="CHEBI:57970"/>
        <dbReference type="ChEBI" id="CHEBI:58342"/>
        <dbReference type="ChEBI" id="CHEBI:58608"/>
        <dbReference type="EC" id="2.3.1.51"/>
    </reaction>
</comment>
<evidence type="ECO:0000256" key="7">
    <source>
        <dbReference type="ARBA" id="ARBA00022679"/>
    </source>
</evidence>
<keyword evidence="9" id="KW-0594">Phospholipid biosynthesis</keyword>
<feature type="region of interest" description="Disordered" evidence="10">
    <location>
        <begin position="487"/>
        <end position="668"/>
    </location>
</feature>
<dbReference type="GO" id="GO:0016020">
    <property type="term" value="C:membrane"/>
    <property type="evidence" value="ECO:0007669"/>
    <property type="project" value="InterPro"/>
</dbReference>
<feature type="compositionally biased region" description="Basic residues" evidence="10">
    <location>
        <begin position="565"/>
        <end position="597"/>
    </location>
</feature>
<keyword evidence="9" id="KW-1208">Phospholipid metabolism</keyword>
<evidence type="ECO:0000256" key="6">
    <source>
        <dbReference type="ARBA" id="ARBA00016139"/>
    </source>
</evidence>
<dbReference type="GO" id="GO:0003841">
    <property type="term" value="F:1-acylglycerol-3-phosphate O-acyltransferase activity"/>
    <property type="evidence" value="ECO:0007669"/>
    <property type="project" value="UniProtKB-UniRule"/>
</dbReference>
<dbReference type="InterPro" id="IPR006385">
    <property type="entry name" value="HAD_hydro_SerB1"/>
</dbReference>
<dbReference type="NCBIfam" id="TIGR01490">
    <property type="entry name" value="HAD-SF-IB-hyp1"/>
    <property type="match status" value="1"/>
</dbReference>
<dbReference type="STRING" id="565045.NOR51B_1919"/>
<dbReference type="SUPFAM" id="SSF69593">
    <property type="entry name" value="Glycerol-3-phosphate (1)-acyltransferase"/>
    <property type="match status" value="1"/>
</dbReference>
<dbReference type="Proteomes" id="UP000004699">
    <property type="component" value="Unassembled WGS sequence"/>
</dbReference>
<evidence type="ECO:0000256" key="10">
    <source>
        <dbReference type="SAM" id="MobiDB-lite"/>
    </source>
</evidence>
<dbReference type="InterPro" id="IPR004552">
    <property type="entry name" value="AGP_acyltrans"/>
</dbReference>
<dbReference type="Gene3D" id="1.20.1440.100">
    <property type="entry name" value="SG protein - dephosphorylation function"/>
    <property type="match status" value="1"/>
</dbReference>
<dbReference type="eggNOG" id="COG0560">
    <property type="taxonomic scope" value="Bacteria"/>
</dbReference>
<dbReference type="Pfam" id="PF01553">
    <property type="entry name" value="Acyltransferase"/>
    <property type="match status" value="1"/>
</dbReference>
<keyword evidence="8 9" id="KW-0012">Acyltransferase</keyword>
<evidence type="ECO:0000256" key="8">
    <source>
        <dbReference type="ARBA" id="ARBA00023315"/>
    </source>
</evidence>
<evidence type="ECO:0000259" key="11">
    <source>
        <dbReference type="SMART" id="SM00563"/>
    </source>
</evidence>
<dbReference type="InterPro" id="IPR023214">
    <property type="entry name" value="HAD_sf"/>
</dbReference>
<protein>
    <recommendedName>
        <fullName evidence="6 9">1-acyl-sn-glycerol-3-phosphate acyltransferase</fullName>
        <ecNumber evidence="5 9">2.3.1.51</ecNumber>
    </recommendedName>
</protein>
<dbReference type="InterPro" id="IPR002123">
    <property type="entry name" value="Plipid/glycerol_acylTrfase"/>
</dbReference>
<dbReference type="NCBIfam" id="TIGR01488">
    <property type="entry name" value="HAD-SF-IB"/>
    <property type="match status" value="1"/>
</dbReference>
<comment type="pathway">
    <text evidence="2">Phospholipid metabolism; CDP-diacylglycerol biosynthesis; CDP-diacylglycerol from sn-glycerol 3-phosphate: step 2/3.</text>
</comment>
<dbReference type="CDD" id="cd02612">
    <property type="entry name" value="HAD_PGPPase"/>
    <property type="match status" value="1"/>
</dbReference>
<dbReference type="AlphaFoldDB" id="B8KTL0"/>
<evidence type="ECO:0000256" key="9">
    <source>
        <dbReference type="RuleBase" id="RU361267"/>
    </source>
</evidence>